<feature type="compositionally biased region" description="Low complexity" evidence="7">
    <location>
        <begin position="26"/>
        <end position="35"/>
    </location>
</feature>
<feature type="compositionally biased region" description="Pro residues" evidence="7">
    <location>
        <begin position="1"/>
        <end position="10"/>
    </location>
</feature>
<reference evidence="9" key="1">
    <citation type="submission" date="2025-08" db="UniProtKB">
        <authorList>
            <consortium name="Ensembl"/>
        </authorList>
    </citation>
    <scope>IDENTIFICATION</scope>
</reference>
<comment type="catalytic activity">
    <reaction evidence="6">
        <text>[translation elongation factor 2] + ATP = [translation elongation factor 2]-phosphate + ADP + H(+)</text>
        <dbReference type="Rhea" id="RHEA:21436"/>
        <dbReference type="Rhea" id="RHEA-COMP:11268"/>
        <dbReference type="Rhea" id="RHEA-COMP:11269"/>
        <dbReference type="ChEBI" id="CHEBI:15378"/>
        <dbReference type="ChEBI" id="CHEBI:30616"/>
        <dbReference type="ChEBI" id="CHEBI:43176"/>
        <dbReference type="ChEBI" id="CHEBI:68546"/>
        <dbReference type="ChEBI" id="CHEBI:456216"/>
        <dbReference type="EC" id="2.7.11.20"/>
    </reaction>
</comment>
<dbReference type="InterPro" id="IPR017400">
    <property type="entry name" value="eEF-2K"/>
</dbReference>
<dbReference type="PROSITE" id="PS51158">
    <property type="entry name" value="ALPHA_KINASE"/>
    <property type="match status" value="1"/>
</dbReference>
<feature type="region of interest" description="Disordered" evidence="7">
    <location>
        <begin position="1"/>
        <end position="45"/>
    </location>
</feature>
<evidence type="ECO:0000259" key="8">
    <source>
        <dbReference type="PROSITE" id="PS51158"/>
    </source>
</evidence>
<proteinExistence type="inferred from homology"/>
<evidence type="ECO:0000256" key="5">
    <source>
        <dbReference type="ARBA" id="ARBA00022840"/>
    </source>
</evidence>
<evidence type="ECO:0000256" key="2">
    <source>
        <dbReference type="ARBA" id="ARBA00022679"/>
    </source>
</evidence>
<dbReference type="InterPro" id="IPR051852">
    <property type="entry name" value="Alpha-type_PK"/>
</dbReference>
<evidence type="ECO:0000256" key="1">
    <source>
        <dbReference type="ARBA" id="ARBA00022527"/>
    </source>
</evidence>
<sequence>VLLGTPPPPGDASGPFVTSQATNHCSSAQQSPSPHSSDHWKHAIQKARARPDPWAEFHLEEKETEPCVRYRYNAVKGEWAHDEIHIKMASQPFGKGAMRECFRAKKLSNFSHSSNWKSASNYVVKRYMETVNREVYFEDVRLQMEAKLWGEEYNRDCVLFAFSQVDIMQMCAVEMVNRPGKPLFHLEHYIEGKYIKYNSNSGFVRDDNIRLTPQAFSHFSFERSGHQLIVVDIQGVGDLYTDPQIHTEKGTDFGDGNLGVRGMKGQLDCTNKLLKSADTKLRGCEEFCGSPRVRTFSTGRVPPLLSRLSETSSMDENMSDSDSIPCSPLAMPAFMARSPVGGFRDTGLLFQTFSLQDSENEGDSGYPSERRSEGDPNDQLTEERWSFFHSSRAHVHRSSCVATEVERLSSLLQKKIGQSVLGKVHLAMVRYHEAGRFCEKDEPWDQDSALFHLERAALCGELEAIVALGMAFMQLPHHILPDLEMEDSAGNRAKGFRYLLQAAEAGDRSSMITVARAFDTGFNLPVDKKQNWEEAVHWYDSALNMMDFDEGGEFDGTQDEPRYLLLSREAEMFQEGGHGLQPDPQKAGDLFTEAAEAAMAAMKGRLANQYYMKAEEAWALMEEE</sequence>
<evidence type="ECO:0000313" key="9">
    <source>
        <dbReference type="Ensembl" id="ENSNMLP00000037800.1"/>
    </source>
</evidence>
<dbReference type="Gene3D" id="3.30.200.20">
    <property type="entry name" value="Phosphorylase Kinase, domain 1"/>
    <property type="match status" value="2"/>
</dbReference>
<dbReference type="GO" id="GO:0004686">
    <property type="term" value="F:elongation factor-2 kinase activity"/>
    <property type="evidence" value="ECO:0007669"/>
    <property type="project" value="UniProtKB-UniRule"/>
</dbReference>
<dbReference type="Proteomes" id="UP000694523">
    <property type="component" value="Unplaced"/>
</dbReference>
<dbReference type="InterPro" id="IPR047588">
    <property type="entry name" value="eEF2K_a_kinase_dom"/>
</dbReference>
<dbReference type="InterPro" id="IPR004166">
    <property type="entry name" value="a-kinase_dom"/>
</dbReference>
<name>A0A8C6UJ86_9GOBI</name>
<dbReference type="SUPFAM" id="SSF81901">
    <property type="entry name" value="HCP-like"/>
    <property type="match status" value="1"/>
</dbReference>
<dbReference type="GO" id="GO:1903013">
    <property type="term" value="P:response to differentiation-inducing factor 1"/>
    <property type="evidence" value="ECO:0007669"/>
    <property type="project" value="TreeGrafter"/>
</dbReference>
<dbReference type="CDD" id="cd16967">
    <property type="entry name" value="Alpha_kinase_eEF2K"/>
    <property type="match status" value="1"/>
</dbReference>
<evidence type="ECO:0000256" key="3">
    <source>
        <dbReference type="ARBA" id="ARBA00022741"/>
    </source>
</evidence>
<dbReference type="GO" id="GO:0005516">
    <property type="term" value="F:calmodulin binding"/>
    <property type="evidence" value="ECO:0007669"/>
    <property type="project" value="UniProtKB-UniRule"/>
</dbReference>
<keyword evidence="10" id="KW-1185">Reference proteome</keyword>
<comment type="activity regulation">
    <text evidence="6">Undergoes calcium/calmodulin-dependent intramolecular autophosphorylation, and this results in it becoming partially calcium/calmodulin-independent.</text>
</comment>
<dbReference type="Gene3D" id="1.25.40.10">
    <property type="entry name" value="Tetratricopeptide repeat domain"/>
    <property type="match status" value="1"/>
</dbReference>
<feature type="region of interest" description="Disordered" evidence="7">
    <location>
        <begin position="357"/>
        <end position="378"/>
    </location>
</feature>
<dbReference type="SUPFAM" id="SSF56112">
    <property type="entry name" value="Protein kinase-like (PK-like)"/>
    <property type="match status" value="1"/>
</dbReference>
<keyword evidence="4 6" id="KW-0418">Kinase</keyword>
<dbReference type="EC" id="2.7.11.20" evidence="6"/>
<keyword evidence="6" id="KW-0106">Calcium</keyword>
<keyword evidence="6" id="KW-0112">Calmodulin-binding</keyword>
<dbReference type="GO" id="GO:0005524">
    <property type="term" value="F:ATP binding"/>
    <property type="evidence" value="ECO:0007669"/>
    <property type="project" value="UniProtKB-UniRule"/>
</dbReference>
<protein>
    <recommendedName>
        <fullName evidence="6">Eukaryotic elongation factor 2 kinase</fullName>
        <ecNumber evidence="6">2.7.11.20</ecNumber>
    </recommendedName>
</protein>
<evidence type="ECO:0000256" key="6">
    <source>
        <dbReference type="PIRNR" id="PIRNR038139"/>
    </source>
</evidence>
<dbReference type="PANTHER" id="PTHR45992:SF2">
    <property type="entry name" value="EUKARYOTIC ELONGATION FACTOR 2 KINASE"/>
    <property type="match status" value="1"/>
</dbReference>
<dbReference type="FunFam" id="3.30.200.20:FF:000336">
    <property type="entry name" value="Eukaryotic elongation factor 2 kinase"/>
    <property type="match status" value="1"/>
</dbReference>
<evidence type="ECO:0000256" key="4">
    <source>
        <dbReference type="ARBA" id="ARBA00022777"/>
    </source>
</evidence>
<keyword evidence="2 6" id="KW-0808">Transferase</keyword>
<comment type="subunit">
    <text evidence="6">Monomer or homodimer.</text>
</comment>
<dbReference type="SMART" id="SM00811">
    <property type="entry name" value="Alpha_kinase"/>
    <property type="match status" value="1"/>
</dbReference>
<evidence type="ECO:0000313" key="10">
    <source>
        <dbReference type="Proteomes" id="UP000694523"/>
    </source>
</evidence>
<comment type="similarity">
    <text evidence="6">Belongs to the protein kinase superfamily. Alpha-type protein kinase family.</text>
</comment>
<dbReference type="AlphaFoldDB" id="A0A8C6UJ86"/>
<feature type="compositionally biased region" description="Polar residues" evidence="7">
    <location>
        <begin position="16"/>
        <end position="25"/>
    </location>
</feature>
<dbReference type="GO" id="GO:0031037">
    <property type="term" value="P:myosin II filament disassembly"/>
    <property type="evidence" value="ECO:0007669"/>
    <property type="project" value="TreeGrafter"/>
</dbReference>
<dbReference type="Gene3D" id="3.20.200.10">
    <property type="entry name" value="MHCK/EF2 kinase"/>
    <property type="match status" value="1"/>
</dbReference>
<dbReference type="PANTHER" id="PTHR45992">
    <property type="entry name" value="EUKARYOTIC ELONGATION FACTOR 2 KINASE-RELATED"/>
    <property type="match status" value="1"/>
</dbReference>
<dbReference type="Pfam" id="PF02816">
    <property type="entry name" value="Alpha_kinase"/>
    <property type="match status" value="1"/>
</dbReference>
<dbReference type="Ensembl" id="ENSNMLT00000042096.1">
    <property type="protein sequence ID" value="ENSNMLP00000037800.1"/>
    <property type="gene ID" value="ENSNMLG00000023161.1"/>
</dbReference>
<keyword evidence="5 6" id="KW-0067">ATP-binding</keyword>
<dbReference type="GO" id="GO:0005509">
    <property type="term" value="F:calcium ion binding"/>
    <property type="evidence" value="ECO:0007669"/>
    <property type="project" value="UniProtKB-UniRule"/>
</dbReference>
<dbReference type="InterPro" id="IPR006597">
    <property type="entry name" value="Sel1-like"/>
</dbReference>
<dbReference type="InterPro" id="IPR011009">
    <property type="entry name" value="Kinase-like_dom_sf"/>
</dbReference>
<reference evidence="9" key="2">
    <citation type="submission" date="2025-09" db="UniProtKB">
        <authorList>
            <consortium name="Ensembl"/>
        </authorList>
    </citation>
    <scope>IDENTIFICATION</scope>
</reference>
<accession>A0A8C6UJ86</accession>
<keyword evidence="1 6" id="KW-0723">Serine/threonine-protein kinase</keyword>
<dbReference type="Pfam" id="PF08238">
    <property type="entry name" value="Sel1"/>
    <property type="match status" value="4"/>
</dbReference>
<feature type="domain" description="Alpha-type protein kinase" evidence="8">
    <location>
        <begin position="71"/>
        <end position="296"/>
    </location>
</feature>
<dbReference type="InterPro" id="IPR011990">
    <property type="entry name" value="TPR-like_helical_dom_sf"/>
</dbReference>
<keyword evidence="3 6" id="KW-0547">Nucleotide-binding</keyword>
<dbReference type="PIRSF" id="PIRSF038139">
    <property type="entry name" value="Elongation_factor_2_kinase"/>
    <property type="match status" value="1"/>
</dbReference>
<evidence type="ECO:0000256" key="7">
    <source>
        <dbReference type="SAM" id="MobiDB-lite"/>
    </source>
</evidence>
<organism evidence="9 10">
    <name type="scientific">Neogobius melanostomus</name>
    <name type="common">round goby</name>
    <dbReference type="NCBI Taxonomy" id="47308"/>
    <lineage>
        <taxon>Eukaryota</taxon>
        <taxon>Metazoa</taxon>
        <taxon>Chordata</taxon>
        <taxon>Craniata</taxon>
        <taxon>Vertebrata</taxon>
        <taxon>Euteleostomi</taxon>
        <taxon>Actinopterygii</taxon>
        <taxon>Neopterygii</taxon>
        <taxon>Teleostei</taxon>
        <taxon>Neoteleostei</taxon>
        <taxon>Acanthomorphata</taxon>
        <taxon>Gobiaria</taxon>
        <taxon>Gobiiformes</taxon>
        <taxon>Gobioidei</taxon>
        <taxon>Gobiidae</taxon>
        <taxon>Benthophilinae</taxon>
        <taxon>Neogobiini</taxon>
        <taxon>Neogobius</taxon>
    </lineage>
</organism>